<keyword evidence="3" id="KW-1185">Reference proteome</keyword>
<feature type="compositionally biased region" description="Basic and acidic residues" evidence="1">
    <location>
        <begin position="27"/>
        <end position="36"/>
    </location>
</feature>
<comment type="caution">
    <text evidence="2">The sequence shown here is derived from an EMBL/GenBank/DDBJ whole genome shotgun (WGS) entry which is preliminary data.</text>
</comment>
<organism evidence="2 3">
    <name type="scientific">Prorocentrum cordatum</name>
    <dbReference type="NCBI Taxonomy" id="2364126"/>
    <lineage>
        <taxon>Eukaryota</taxon>
        <taxon>Sar</taxon>
        <taxon>Alveolata</taxon>
        <taxon>Dinophyceae</taxon>
        <taxon>Prorocentrales</taxon>
        <taxon>Prorocentraceae</taxon>
        <taxon>Prorocentrum</taxon>
    </lineage>
</organism>
<feature type="non-terminal residue" evidence="2">
    <location>
        <position position="1"/>
    </location>
</feature>
<accession>A0ABN9PQJ6</accession>
<evidence type="ECO:0000313" key="3">
    <source>
        <dbReference type="Proteomes" id="UP001189429"/>
    </source>
</evidence>
<feature type="region of interest" description="Disordered" evidence="1">
    <location>
        <begin position="1"/>
        <end position="120"/>
    </location>
</feature>
<evidence type="ECO:0000313" key="2">
    <source>
        <dbReference type="EMBL" id="CAK0795386.1"/>
    </source>
</evidence>
<proteinExistence type="predicted"/>
<dbReference type="EMBL" id="CAUYUJ010001327">
    <property type="protein sequence ID" value="CAK0795386.1"/>
    <property type="molecule type" value="Genomic_DNA"/>
</dbReference>
<protein>
    <recommendedName>
        <fullName evidence="4">Ribosome biogenesis protein NOP53</fullName>
    </recommendedName>
</protein>
<dbReference type="Proteomes" id="UP001189429">
    <property type="component" value="Unassembled WGS sequence"/>
</dbReference>
<gene>
    <name evidence="2" type="ORF">PCOR1329_LOCUS5070</name>
</gene>
<name>A0ABN9PQJ6_9DINO</name>
<sequence length="120" mass="13380">AMLDAKLDSTLGALAGEKQKGSGGARRAQDQVDPRKQPISMLVPPSLEPVKPRQWQAQPEARPKPEDPLARKRRIDRFAAGEAKLEAKPEDPLAKKRRIDSLLDTPLSEQKARNSRKKQQ</sequence>
<evidence type="ECO:0000256" key="1">
    <source>
        <dbReference type="SAM" id="MobiDB-lite"/>
    </source>
</evidence>
<feature type="compositionally biased region" description="Basic and acidic residues" evidence="1">
    <location>
        <begin position="61"/>
        <end position="94"/>
    </location>
</feature>
<reference evidence="2" key="1">
    <citation type="submission" date="2023-10" db="EMBL/GenBank/DDBJ databases">
        <authorList>
            <person name="Chen Y."/>
            <person name="Shah S."/>
            <person name="Dougan E. K."/>
            <person name="Thang M."/>
            <person name="Chan C."/>
        </authorList>
    </citation>
    <scope>NUCLEOTIDE SEQUENCE [LARGE SCALE GENOMIC DNA]</scope>
</reference>
<evidence type="ECO:0008006" key="4">
    <source>
        <dbReference type="Google" id="ProtNLM"/>
    </source>
</evidence>